<reference evidence="3 4" key="1">
    <citation type="journal article" date="2020" name="bioRxiv">
        <title>Whole genome comparisons of ergot fungi reveals the divergence and evolution of species within the genus Claviceps are the result of varying mechanisms driving genome evolution and host range expansion.</title>
        <authorList>
            <person name="Wyka S.A."/>
            <person name="Mondo S.J."/>
            <person name="Liu M."/>
            <person name="Dettman J."/>
            <person name="Nalam V."/>
            <person name="Broders K.D."/>
        </authorList>
    </citation>
    <scope>NUCLEOTIDE SEQUENCE [LARGE SCALE GENOMIC DNA]</scope>
    <source>
        <strain evidence="3 4">LM583</strain>
    </source>
</reference>
<keyword evidence="4" id="KW-1185">Reference proteome</keyword>
<proteinExistence type="predicted"/>
<comment type="caution">
    <text evidence="3">The sequence shown here is derived from an EMBL/GenBank/DDBJ whole genome shotgun (WGS) entry which is preliminary data.</text>
</comment>
<dbReference type="InterPro" id="IPR046700">
    <property type="entry name" value="DUF6570"/>
</dbReference>
<name>A0ABQ7P5X2_9HYPO</name>
<dbReference type="Pfam" id="PF20209">
    <property type="entry name" value="DUF6570"/>
    <property type="match status" value="1"/>
</dbReference>
<dbReference type="EMBL" id="SRPR01000295">
    <property type="protein sequence ID" value="KAG5954904.1"/>
    <property type="molecule type" value="Genomic_DNA"/>
</dbReference>
<dbReference type="Proteomes" id="UP000742024">
    <property type="component" value="Unassembled WGS sequence"/>
</dbReference>
<feature type="domain" description="DUF6570" evidence="2">
    <location>
        <begin position="15"/>
        <end position="89"/>
    </location>
</feature>
<feature type="compositionally biased region" description="Basic and acidic residues" evidence="1">
    <location>
        <begin position="15"/>
        <end position="25"/>
    </location>
</feature>
<accession>A0ABQ7P5X2</accession>
<protein>
    <recommendedName>
        <fullName evidence="2">DUF6570 domain-containing protein</fullName>
    </recommendedName>
</protein>
<evidence type="ECO:0000313" key="4">
    <source>
        <dbReference type="Proteomes" id="UP000742024"/>
    </source>
</evidence>
<sequence>MLGLTTAMKTGHRTYAHELDPGEPPEHLEPLTPLEEWLIARVQTHMQVMTYRSAQYKYHSHIISFPKNVPTMHHRGQLEILILRPRNQIDQPNMINQFRTQLRVNRSAHPAPPARAATRGAGCGID</sequence>
<evidence type="ECO:0000313" key="3">
    <source>
        <dbReference type="EMBL" id="KAG5954904.1"/>
    </source>
</evidence>
<organism evidence="3 4">
    <name type="scientific">Claviceps arundinis</name>
    <dbReference type="NCBI Taxonomy" id="1623583"/>
    <lineage>
        <taxon>Eukaryota</taxon>
        <taxon>Fungi</taxon>
        <taxon>Dikarya</taxon>
        <taxon>Ascomycota</taxon>
        <taxon>Pezizomycotina</taxon>
        <taxon>Sordariomycetes</taxon>
        <taxon>Hypocreomycetidae</taxon>
        <taxon>Hypocreales</taxon>
        <taxon>Clavicipitaceae</taxon>
        <taxon>Claviceps</taxon>
    </lineage>
</organism>
<evidence type="ECO:0000259" key="2">
    <source>
        <dbReference type="Pfam" id="PF20209"/>
    </source>
</evidence>
<feature type="region of interest" description="Disordered" evidence="1">
    <location>
        <begin position="1"/>
        <end position="25"/>
    </location>
</feature>
<gene>
    <name evidence="3" type="ORF">E4U57_003923</name>
</gene>
<evidence type="ECO:0000256" key="1">
    <source>
        <dbReference type="SAM" id="MobiDB-lite"/>
    </source>
</evidence>